<proteinExistence type="predicted"/>
<reference evidence="2" key="1">
    <citation type="thesis" date="2020" institute="ProQuest LLC" country="789 East Eisenhower Parkway, Ann Arbor, MI, USA">
        <title>Comparative Genomics and Chromosome Evolution.</title>
        <authorList>
            <person name="Mudd A.B."/>
        </authorList>
    </citation>
    <scope>NUCLEOTIDE SEQUENCE</scope>
    <source>
        <strain evidence="2">HN-11 Male</strain>
        <tissue evidence="2">Kidney and liver</tissue>
    </source>
</reference>
<keyword evidence="1" id="KW-0812">Transmembrane</keyword>
<name>A0A8J6EN31_ELECQ</name>
<dbReference type="EMBL" id="WNTK01000095">
    <property type="protein sequence ID" value="KAG9471851.1"/>
    <property type="molecule type" value="Genomic_DNA"/>
</dbReference>
<evidence type="ECO:0000313" key="2">
    <source>
        <dbReference type="EMBL" id="KAG9471851.1"/>
    </source>
</evidence>
<organism evidence="2 3">
    <name type="scientific">Eleutherodactylus coqui</name>
    <name type="common">Puerto Rican coqui</name>
    <dbReference type="NCBI Taxonomy" id="57060"/>
    <lineage>
        <taxon>Eukaryota</taxon>
        <taxon>Metazoa</taxon>
        <taxon>Chordata</taxon>
        <taxon>Craniata</taxon>
        <taxon>Vertebrata</taxon>
        <taxon>Euteleostomi</taxon>
        <taxon>Amphibia</taxon>
        <taxon>Batrachia</taxon>
        <taxon>Anura</taxon>
        <taxon>Neobatrachia</taxon>
        <taxon>Hyloidea</taxon>
        <taxon>Eleutherodactylidae</taxon>
        <taxon>Eleutherodactylinae</taxon>
        <taxon>Eleutherodactylus</taxon>
        <taxon>Eleutherodactylus</taxon>
    </lineage>
</organism>
<dbReference type="AlphaFoldDB" id="A0A8J6EN31"/>
<protein>
    <submittedName>
        <fullName evidence="2">Uncharacterized protein</fullName>
    </submittedName>
</protein>
<evidence type="ECO:0000256" key="1">
    <source>
        <dbReference type="SAM" id="Phobius"/>
    </source>
</evidence>
<keyword evidence="3" id="KW-1185">Reference proteome</keyword>
<feature type="transmembrane region" description="Helical" evidence="1">
    <location>
        <begin position="44"/>
        <end position="66"/>
    </location>
</feature>
<keyword evidence="1" id="KW-0472">Membrane</keyword>
<comment type="caution">
    <text evidence="2">The sequence shown here is derived from an EMBL/GenBank/DDBJ whole genome shotgun (WGS) entry which is preliminary data.</text>
</comment>
<dbReference type="Proteomes" id="UP000770717">
    <property type="component" value="Unassembled WGS sequence"/>
</dbReference>
<sequence>MLVVIYFYTLPFWSFFFLINIFGSKRKCSTLFLLFELHFPSLYLGLNALSYKILYGHCFLNLWIMYPVFHYPCLLDRGCPSCYNPFSGTNII</sequence>
<accession>A0A8J6EN31</accession>
<gene>
    <name evidence="2" type="ORF">GDO78_022502</name>
</gene>
<keyword evidence="1" id="KW-1133">Transmembrane helix</keyword>
<feature type="transmembrane region" description="Helical" evidence="1">
    <location>
        <begin position="6"/>
        <end position="23"/>
    </location>
</feature>
<evidence type="ECO:0000313" key="3">
    <source>
        <dbReference type="Proteomes" id="UP000770717"/>
    </source>
</evidence>